<name>A0A4Y2AZ73_ARAVE</name>
<dbReference type="Proteomes" id="UP000499080">
    <property type="component" value="Unassembled WGS sequence"/>
</dbReference>
<proteinExistence type="predicted"/>
<evidence type="ECO:0008006" key="4">
    <source>
        <dbReference type="Google" id="ProtNLM"/>
    </source>
</evidence>
<dbReference type="OrthoDB" id="6779830at2759"/>
<evidence type="ECO:0000256" key="1">
    <source>
        <dbReference type="SAM" id="MobiDB-lite"/>
    </source>
</evidence>
<organism evidence="2 3">
    <name type="scientific">Araneus ventricosus</name>
    <name type="common">Orbweaver spider</name>
    <name type="synonym">Epeira ventricosa</name>
    <dbReference type="NCBI Taxonomy" id="182803"/>
    <lineage>
        <taxon>Eukaryota</taxon>
        <taxon>Metazoa</taxon>
        <taxon>Ecdysozoa</taxon>
        <taxon>Arthropoda</taxon>
        <taxon>Chelicerata</taxon>
        <taxon>Arachnida</taxon>
        <taxon>Araneae</taxon>
        <taxon>Araneomorphae</taxon>
        <taxon>Entelegynae</taxon>
        <taxon>Araneoidea</taxon>
        <taxon>Araneidae</taxon>
        <taxon>Araneus</taxon>
    </lineage>
</organism>
<dbReference type="AlphaFoldDB" id="A0A4Y2AZ73"/>
<feature type="region of interest" description="Disordered" evidence="1">
    <location>
        <begin position="83"/>
        <end position="102"/>
    </location>
</feature>
<feature type="region of interest" description="Disordered" evidence="1">
    <location>
        <begin position="327"/>
        <end position="346"/>
    </location>
</feature>
<comment type="caution">
    <text evidence="2">The sequence shown here is derived from an EMBL/GenBank/DDBJ whole genome shotgun (WGS) entry which is preliminary data.</text>
</comment>
<dbReference type="EMBL" id="BGPR01000036">
    <property type="protein sequence ID" value="GBL84164.1"/>
    <property type="molecule type" value="Genomic_DNA"/>
</dbReference>
<gene>
    <name evidence="2" type="ORF">AVEN_118572_1</name>
</gene>
<evidence type="ECO:0000313" key="3">
    <source>
        <dbReference type="Proteomes" id="UP000499080"/>
    </source>
</evidence>
<sequence>MDLNLEVHFDDTQRTTIIGNVVLQGLLHLENLNACSVNNLKKYLASQHGISYSSLVMKKTLKMAMDRNILQNLGSTGKVATYKGLKGSTSTPKRKKSAHRSKCEAALKIRSRQYLGNRPESHENKQNSADPVSKKADNEMTLSSMVIFDVHNTNMHFRKHSTNIREACWEQIDSASGIGSLICNAWNKSATVGNALRGFKVIGNFPFSNNALPDRLFYALSDSEVPVPENMTQEVTNSSSKVLINTPQINLQPAEPRTSSVKPPPTKHLHKISPIPKFSLVTAKNRIKETPVLLTSIYNRDALEANLEKRFQKCKKIKKDDKTIKKKFNFESGGGSHDSSSDIDEC</sequence>
<feature type="region of interest" description="Disordered" evidence="1">
    <location>
        <begin position="114"/>
        <end position="135"/>
    </location>
</feature>
<protein>
    <recommendedName>
        <fullName evidence="4">H15 domain-containing protein</fullName>
    </recommendedName>
</protein>
<reference evidence="2 3" key="1">
    <citation type="journal article" date="2019" name="Sci. Rep.">
        <title>Orb-weaving spider Araneus ventricosus genome elucidates the spidroin gene catalogue.</title>
        <authorList>
            <person name="Kono N."/>
            <person name="Nakamura H."/>
            <person name="Ohtoshi R."/>
            <person name="Moran D.A.P."/>
            <person name="Shinohara A."/>
            <person name="Yoshida Y."/>
            <person name="Fujiwara M."/>
            <person name="Mori M."/>
            <person name="Tomita M."/>
            <person name="Arakawa K."/>
        </authorList>
    </citation>
    <scope>NUCLEOTIDE SEQUENCE [LARGE SCALE GENOMIC DNA]</scope>
</reference>
<evidence type="ECO:0000313" key="2">
    <source>
        <dbReference type="EMBL" id="GBL84164.1"/>
    </source>
</evidence>
<keyword evidence="3" id="KW-1185">Reference proteome</keyword>
<accession>A0A4Y2AZ73</accession>